<evidence type="ECO:0000256" key="1">
    <source>
        <dbReference type="SAM" id="Phobius"/>
    </source>
</evidence>
<dbReference type="InterPro" id="IPR046216">
    <property type="entry name" value="DUF6249"/>
</dbReference>
<evidence type="ECO:0000313" key="3">
    <source>
        <dbReference type="EMBL" id="KAA6349561.1"/>
    </source>
</evidence>
<feature type="domain" description="DUF6249" evidence="2">
    <location>
        <begin position="9"/>
        <end position="130"/>
    </location>
</feature>
<keyword evidence="1" id="KW-1133">Transmembrane helix</keyword>
<protein>
    <recommendedName>
        <fullName evidence="2">DUF6249 domain-containing protein</fullName>
    </recommendedName>
</protein>
<dbReference type="Pfam" id="PF19762">
    <property type="entry name" value="DUF6249"/>
    <property type="match status" value="1"/>
</dbReference>
<gene>
    <name evidence="3" type="ORF">EZS27_002986</name>
</gene>
<comment type="caution">
    <text evidence="3">The sequence shown here is derived from an EMBL/GenBank/DDBJ whole genome shotgun (WGS) entry which is preliminary data.</text>
</comment>
<organism evidence="3">
    <name type="scientific">termite gut metagenome</name>
    <dbReference type="NCBI Taxonomy" id="433724"/>
    <lineage>
        <taxon>unclassified sequences</taxon>
        <taxon>metagenomes</taxon>
        <taxon>organismal metagenomes</taxon>
    </lineage>
</organism>
<feature type="transmembrane region" description="Helical" evidence="1">
    <location>
        <begin position="106"/>
        <end position="129"/>
    </location>
</feature>
<keyword evidence="1" id="KW-0472">Membrane</keyword>
<keyword evidence="1" id="KW-0812">Transmembrane</keyword>
<name>A0A5J4SVQ1_9ZZZZ</name>
<proteinExistence type="predicted"/>
<sequence>MMDFIMVPLVVGIITLGIYKLLELFVGKRERLLIIEKLADKLILPIRLSKISLPSYTNSLPFSFGTLKTGCLLIGIGLGMLAGFFICIFSIPDYYTKLHYSEVREISAIIYGSCILFLGGFGLIISFLIELKSKKGKNEEVTQQN</sequence>
<feature type="transmembrane region" description="Helical" evidence="1">
    <location>
        <begin position="6"/>
        <end position="26"/>
    </location>
</feature>
<evidence type="ECO:0000259" key="2">
    <source>
        <dbReference type="Pfam" id="PF19762"/>
    </source>
</evidence>
<accession>A0A5J4SVQ1</accession>
<reference evidence="3" key="1">
    <citation type="submission" date="2019-03" db="EMBL/GenBank/DDBJ databases">
        <title>Single cell metagenomics reveals metabolic interactions within the superorganism composed of flagellate Streblomastix strix and complex community of Bacteroidetes bacteria on its surface.</title>
        <authorList>
            <person name="Treitli S.C."/>
            <person name="Kolisko M."/>
            <person name="Husnik F."/>
            <person name="Keeling P."/>
            <person name="Hampl V."/>
        </authorList>
    </citation>
    <scope>NUCLEOTIDE SEQUENCE</scope>
    <source>
        <strain evidence="3">STM</strain>
    </source>
</reference>
<dbReference type="EMBL" id="SNRY01000044">
    <property type="protein sequence ID" value="KAA6349561.1"/>
    <property type="molecule type" value="Genomic_DNA"/>
</dbReference>
<feature type="transmembrane region" description="Helical" evidence="1">
    <location>
        <begin position="71"/>
        <end position="91"/>
    </location>
</feature>
<dbReference type="AlphaFoldDB" id="A0A5J4SVQ1"/>